<proteinExistence type="predicted"/>
<keyword evidence="3" id="KW-1185">Reference proteome</keyword>
<evidence type="ECO:0000256" key="1">
    <source>
        <dbReference type="SAM" id="Phobius"/>
    </source>
</evidence>
<comment type="caution">
    <text evidence="2">The sequence shown here is derived from an EMBL/GenBank/DDBJ whole genome shotgun (WGS) entry which is preliminary data.</text>
</comment>
<evidence type="ECO:0000313" key="3">
    <source>
        <dbReference type="Proteomes" id="UP001558534"/>
    </source>
</evidence>
<protein>
    <submittedName>
        <fullName evidence="2">Uncharacterized protein</fullName>
    </submittedName>
</protein>
<organism evidence="2 3">
    <name type="scientific">Lysinibacillus xylanilyticus</name>
    <dbReference type="NCBI Taxonomy" id="582475"/>
    <lineage>
        <taxon>Bacteria</taxon>
        <taxon>Bacillati</taxon>
        <taxon>Bacillota</taxon>
        <taxon>Bacilli</taxon>
        <taxon>Bacillales</taxon>
        <taxon>Bacillaceae</taxon>
        <taxon>Lysinibacillus</taxon>
    </lineage>
</organism>
<accession>A0ABV3VZL6</accession>
<name>A0ABV3VZL6_9BACI</name>
<dbReference type="RefSeq" id="WP_368636990.1">
    <property type="nucleotide sequence ID" value="NZ_JBFRHK010000008.1"/>
</dbReference>
<keyword evidence="1" id="KW-1133">Transmembrane helix</keyword>
<evidence type="ECO:0000313" key="2">
    <source>
        <dbReference type="EMBL" id="MEX3746339.1"/>
    </source>
</evidence>
<feature type="transmembrane region" description="Helical" evidence="1">
    <location>
        <begin position="57"/>
        <end position="76"/>
    </location>
</feature>
<gene>
    <name evidence="2" type="ORF">AB1300_14450</name>
</gene>
<keyword evidence="1" id="KW-0812">Transmembrane</keyword>
<reference evidence="2 3" key="1">
    <citation type="submission" date="2024-07" db="EMBL/GenBank/DDBJ databases">
        <title>Characterization of a bacterium isolated from hydrolysated instant sea cucumber by whole-genome sequencing and metabolomics.</title>
        <authorList>
            <person name="Luo X."/>
            <person name="Zhang Z."/>
            <person name="Zheng Z."/>
            <person name="Zhang W."/>
            <person name="Ming T."/>
            <person name="Jiao L."/>
            <person name="Su X."/>
            <person name="Kong F."/>
            <person name="Xu J."/>
        </authorList>
    </citation>
    <scope>NUCLEOTIDE SEQUENCE [LARGE SCALE GENOMIC DNA]</scope>
    <source>
        <strain evidence="2 3">XL-2024</strain>
    </source>
</reference>
<dbReference type="EMBL" id="JBFRHK010000008">
    <property type="protein sequence ID" value="MEX3746339.1"/>
    <property type="molecule type" value="Genomic_DNA"/>
</dbReference>
<keyword evidence="1" id="KW-0472">Membrane</keyword>
<dbReference type="Proteomes" id="UP001558534">
    <property type="component" value="Unassembled WGS sequence"/>
</dbReference>
<sequence>MRDFFKEIIKEVKRQLTNEQPSIENILDGKLFDWFIPIFDFLLFPEVYLFLASTLMWKMIFSLLLAGMIIIIVLVIEKVIEKKTSKEKVEVLDKKFAWFILAPILFYAVKGLAYGYLLFKPML</sequence>
<feature type="transmembrane region" description="Helical" evidence="1">
    <location>
        <begin position="96"/>
        <end position="119"/>
    </location>
</feature>